<accession>A0A1M6L9D6</accession>
<comment type="function">
    <text evidence="5">Could be a nuclease involved in processing of the 5'-end of pre-16S rRNA.</text>
</comment>
<dbReference type="InterPro" id="IPR005227">
    <property type="entry name" value="YqgF"/>
</dbReference>
<dbReference type="AlphaFoldDB" id="A0A1M6L9D6"/>
<evidence type="ECO:0000256" key="1">
    <source>
        <dbReference type="ARBA" id="ARBA00022490"/>
    </source>
</evidence>
<dbReference type="InterPro" id="IPR012337">
    <property type="entry name" value="RNaseH-like_sf"/>
</dbReference>
<dbReference type="PANTHER" id="PTHR33317">
    <property type="entry name" value="POLYNUCLEOTIDYL TRANSFERASE, RIBONUCLEASE H-LIKE SUPERFAMILY PROTEIN"/>
    <property type="match status" value="1"/>
</dbReference>
<organism evidence="7 8">
    <name type="scientific">Tangfeifania diversioriginum</name>
    <dbReference type="NCBI Taxonomy" id="1168035"/>
    <lineage>
        <taxon>Bacteria</taxon>
        <taxon>Pseudomonadati</taxon>
        <taxon>Bacteroidota</taxon>
        <taxon>Bacteroidia</taxon>
        <taxon>Marinilabiliales</taxon>
        <taxon>Prolixibacteraceae</taxon>
        <taxon>Tangfeifania</taxon>
    </lineage>
</organism>
<dbReference type="Proteomes" id="UP000184050">
    <property type="component" value="Unassembled WGS sequence"/>
</dbReference>
<feature type="domain" description="YqgF/RNase H-like" evidence="6">
    <location>
        <begin position="9"/>
        <end position="107"/>
    </location>
</feature>
<dbReference type="HAMAP" id="MF_00651">
    <property type="entry name" value="Nuclease_YqgF"/>
    <property type="match status" value="1"/>
</dbReference>
<keyword evidence="4 5" id="KW-0378">Hydrolase</keyword>
<comment type="similarity">
    <text evidence="5">Belongs to the YqgF HJR family.</text>
</comment>
<reference evidence="7 8" key="1">
    <citation type="submission" date="2016-11" db="EMBL/GenBank/DDBJ databases">
        <authorList>
            <person name="Jaros S."/>
            <person name="Januszkiewicz K."/>
            <person name="Wedrychowicz H."/>
        </authorList>
    </citation>
    <scope>NUCLEOTIDE SEQUENCE [LARGE SCALE GENOMIC DNA]</scope>
    <source>
        <strain evidence="7 8">DSM 27063</strain>
    </source>
</reference>
<comment type="subcellular location">
    <subcellularLocation>
        <location evidence="5">Cytoplasm</location>
    </subcellularLocation>
</comment>
<name>A0A1M6L9D6_9BACT</name>
<keyword evidence="2 5" id="KW-0690">Ribosome biogenesis</keyword>
<protein>
    <recommendedName>
        <fullName evidence="5">Putative pre-16S rRNA nuclease</fullName>
        <ecNumber evidence="5">3.1.-.-</ecNumber>
    </recommendedName>
</protein>
<dbReference type="SUPFAM" id="SSF53098">
    <property type="entry name" value="Ribonuclease H-like"/>
    <property type="match status" value="1"/>
</dbReference>
<dbReference type="EC" id="3.1.-.-" evidence="5"/>
<evidence type="ECO:0000313" key="8">
    <source>
        <dbReference type="Proteomes" id="UP000184050"/>
    </source>
</evidence>
<dbReference type="Gene3D" id="3.30.420.140">
    <property type="entry name" value="YqgF/RNase H-like domain"/>
    <property type="match status" value="1"/>
</dbReference>
<dbReference type="NCBIfam" id="TIGR00250">
    <property type="entry name" value="RNAse_H_YqgF"/>
    <property type="match status" value="1"/>
</dbReference>
<keyword evidence="1 5" id="KW-0963">Cytoplasm</keyword>
<evidence type="ECO:0000256" key="3">
    <source>
        <dbReference type="ARBA" id="ARBA00022722"/>
    </source>
</evidence>
<dbReference type="CDD" id="cd16964">
    <property type="entry name" value="YqgF"/>
    <property type="match status" value="1"/>
</dbReference>
<dbReference type="SMART" id="SM00732">
    <property type="entry name" value="YqgFc"/>
    <property type="match status" value="1"/>
</dbReference>
<dbReference type="GO" id="GO:0004518">
    <property type="term" value="F:nuclease activity"/>
    <property type="evidence" value="ECO:0007669"/>
    <property type="project" value="UniProtKB-KW"/>
</dbReference>
<proteinExistence type="inferred from homology"/>
<evidence type="ECO:0000256" key="5">
    <source>
        <dbReference type="HAMAP-Rule" id="MF_00651"/>
    </source>
</evidence>
<dbReference type="STRING" id="1168035.SAMN05444280_12611"/>
<dbReference type="PANTHER" id="PTHR33317:SF4">
    <property type="entry name" value="POLYNUCLEOTIDYL TRANSFERASE, RIBONUCLEASE H-LIKE SUPERFAMILY PROTEIN"/>
    <property type="match status" value="1"/>
</dbReference>
<evidence type="ECO:0000313" key="7">
    <source>
        <dbReference type="EMBL" id="SHJ67775.1"/>
    </source>
</evidence>
<dbReference type="InterPro" id="IPR037027">
    <property type="entry name" value="YqgF/RNaseH-like_dom_sf"/>
</dbReference>
<keyword evidence="8" id="KW-1185">Reference proteome</keyword>
<dbReference type="GO" id="GO:0016788">
    <property type="term" value="F:hydrolase activity, acting on ester bonds"/>
    <property type="evidence" value="ECO:0007669"/>
    <property type="project" value="UniProtKB-UniRule"/>
</dbReference>
<keyword evidence="3 5" id="KW-0540">Nuclease</keyword>
<dbReference type="GO" id="GO:0000967">
    <property type="term" value="P:rRNA 5'-end processing"/>
    <property type="evidence" value="ECO:0007669"/>
    <property type="project" value="UniProtKB-UniRule"/>
</dbReference>
<evidence type="ECO:0000256" key="2">
    <source>
        <dbReference type="ARBA" id="ARBA00022517"/>
    </source>
</evidence>
<evidence type="ECO:0000256" key="4">
    <source>
        <dbReference type="ARBA" id="ARBA00022801"/>
    </source>
</evidence>
<dbReference type="GO" id="GO:0005829">
    <property type="term" value="C:cytosol"/>
    <property type="evidence" value="ECO:0007669"/>
    <property type="project" value="TreeGrafter"/>
</dbReference>
<dbReference type="InterPro" id="IPR006641">
    <property type="entry name" value="YqgF/RNaseH-like_dom"/>
</dbReference>
<dbReference type="Pfam" id="PF03652">
    <property type="entry name" value="RuvX"/>
    <property type="match status" value="1"/>
</dbReference>
<evidence type="ECO:0000259" key="6">
    <source>
        <dbReference type="SMART" id="SM00732"/>
    </source>
</evidence>
<dbReference type="EMBL" id="FQZE01000026">
    <property type="protein sequence ID" value="SHJ67775.1"/>
    <property type="molecule type" value="Genomic_DNA"/>
</dbReference>
<gene>
    <name evidence="7" type="ORF">SAMN05444280_12611</name>
</gene>
<sequence>MHPEKEDMGRVLAIDYGKKRVGLAVTDPAQIIANKLTTVATNELWDFLQNYFSKETVDEVIIGYPRQLNNQPSEAVTYINPFIKKFKREYPEMNLELMDERFTSKMAFQTMIDGGVSKKGRRNKAMVDAISATIILQNYMEQKRNSF</sequence>